<sequence>MTDTTLGALPIARTPDPVEAPALRWGILGPGWIAARFVEALHANTRQQVVAVGSRDHSRAGAFAAQWAVPTAHGSYEALLDDPQVDIVYIATTHPSHRDNAIDALSAGKHVLVEKPLALDAAGAREIVTAAARADRFVGEAMWTKFLPKFDVIRQLLDGGALGEIRTVLADHGEFFTPDHRIYDPELAGGPLLDLGTYPIALAHMVFGSFTSVIAHGQPAAPELTGQISALLSDAAGNQAVLHTTILSDTPTSAVISGRDATLHIGGPFFMPGPFTLTRHGGSPVLHYDEKPGTQTDGLHYAAAEAARLIANGRIESEIHPLRYAVATLEVADEIRSQL</sequence>
<evidence type="ECO:0000256" key="1">
    <source>
        <dbReference type="ARBA" id="ARBA00010928"/>
    </source>
</evidence>
<evidence type="ECO:0000256" key="2">
    <source>
        <dbReference type="ARBA" id="ARBA00023002"/>
    </source>
</evidence>
<dbReference type="InterPro" id="IPR036291">
    <property type="entry name" value="NAD(P)-bd_dom_sf"/>
</dbReference>
<evidence type="ECO:0000313" key="6">
    <source>
        <dbReference type="Proteomes" id="UP000708347"/>
    </source>
</evidence>
<comment type="caution">
    <text evidence="5">The sequence shown here is derived from an EMBL/GenBank/DDBJ whole genome shotgun (WGS) entry which is preliminary data.</text>
</comment>
<feature type="domain" description="Gfo/Idh/MocA-like oxidoreductase N-terminal" evidence="3">
    <location>
        <begin position="23"/>
        <end position="138"/>
    </location>
</feature>
<reference evidence="5 6" key="1">
    <citation type="submission" date="2019-05" db="EMBL/GenBank/DDBJ databases">
        <title>Mycolicibacterium sphagni ENV482 genome assembly.</title>
        <authorList>
            <person name="Chen W."/>
            <person name="Faulkner N.W."/>
            <person name="Hyman M.R."/>
        </authorList>
    </citation>
    <scope>NUCLEOTIDE SEQUENCE [LARGE SCALE GENOMIC DNA]</scope>
    <source>
        <strain evidence="5 6">ENV482</strain>
    </source>
</reference>
<dbReference type="PANTHER" id="PTHR22604">
    <property type="entry name" value="OXIDOREDUCTASES"/>
    <property type="match status" value="1"/>
</dbReference>
<evidence type="ECO:0000313" key="5">
    <source>
        <dbReference type="EMBL" id="NTY63218.1"/>
    </source>
</evidence>
<evidence type="ECO:0000259" key="4">
    <source>
        <dbReference type="Pfam" id="PF22725"/>
    </source>
</evidence>
<dbReference type="SUPFAM" id="SSF55347">
    <property type="entry name" value="Glyceraldehyde-3-phosphate dehydrogenase-like, C-terminal domain"/>
    <property type="match status" value="1"/>
</dbReference>
<dbReference type="Gene3D" id="3.40.50.720">
    <property type="entry name" value="NAD(P)-binding Rossmann-like Domain"/>
    <property type="match status" value="1"/>
</dbReference>
<dbReference type="Proteomes" id="UP000708347">
    <property type="component" value="Unassembled WGS sequence"/>
</dbReference>
<dbReference type="PANTHER" id="PTHR22604:SF105">
    <property type="entry name" value="TRANS-1,2-DIHYDROBENZENE-1,2-DIOL DEHYDROGENASE"/>
    <property type="match status" value="1"/>
</dbReference>
<comment type="similarity">
    <text evidence="1">Belongs to the Gfo/Idh/MocA family.</text>
</comment>
<name>A0ABX2JZP4_9MYCO</name>
<keyword evidence="2" id="KW-0560">Oxidoreductase</keyword>
<gene>
    <name evidence="5" type="ORF">FEG63_27230</name>
</gene>
<organism evidence="5 6">
    <name type="scientific">Mycolicibacterium sphagni</name>
    <dbReference type="NCBI Taxonomy" id="1786"/>
    <lineage>
        <taxon>Bacteria</taxon>
        <taxon>Bacillati</taxon>
        <taxon>Actinomycetota</taxon>
        <taxon>Actinomycetes</taxon>
        <taxon>Mycobacteriales</taxon>
        <taxon>Mycobacteriaceae</taxon>
        <taxon>Mycolicibacterium</taxon>
    </lineage>
</organism>
<dbReference type="InterPro" id="IPR055170">
    <property type="entry name" value="GFO_IDH_MocA-like_dom"/>
</dbReference>
<feature type="domain" description="GFO/IDH/MocA-like oxidoreductase" evidence="4">
    <location>
        <begin position="153"/>
        <end position="263"/>
    </location>
</feature>
<dbReference type="Pfam" id="PF22725">
    <property type="entry name" value="GFO_IDH_MocA_C3"/>
    <property type="match status" value="1"/>
</dbReference>
<dbReference type="RefSeq" id="WP_174400860.1">
    <property type="nucleotide sequence ID" value="NZ_VBSB01000035.1"/>
</dbReference>
<dbReference type="InterPro" id="IPR000683">
    <property type="entry name" value="Gfo/Idh/MocA-like_OxRdtase_N"/>
</dbReference>
<dbReference type="InterPro" id="IPR050984">
    <property type="entry name" value="Gfo/Idh/MocA_domain"/>
</dbReference>
<dbReference type="EMBL" id="VBSB01000035">
    <property type="protein sequence ID" value="NTY63218.1"/>
    <property type="molecule type" value="Genomic_DNA"/>
</dbReference>
<accession>A0ABX2JZP4</accession>
<dbReference type="SUPFAM" id="SSF51735">
    <property type="entry name" value="NAD(P)-binding Rossmann-fold domains"/>
    <property type="match status" value="1"/>
</dbReference>
<protein>
    <submittedName>
        <fullName evidence="5">Gfo/Idh/MocA family oxidoreductase</fullName>
    </submittedName>
</protein>
<proteinExistence type="inferred from homology"/>
<keyword evidence="6" id="KW-1185">Reference proteome</keyword>
<evidence type="ECO:0000259" key="3">
    <source>
        <dbReference type="Pfam" id="PF01408"/>
    </source>
</evidence>
<dbReference type="Pfam" id="PF01408">
    <property type="entry name" value="GFO_IDH_MocA"/>
    <property type="match status" value="1"/>
</dbReference>
<dbReference type="Gene3D" id="3.30.360.10">
    <property type="entry name" value="Dihydrodipicolinate Reductase, domain 2"/>
    <property type="match status" value="1"/>
</dbReference>